<sequence>MIAALAAISFFAGFVDSIAGGGGLLTVPALLLAGLSPAGAIATNKVQGAFAAASATYTFGRRGMIEWRKAWVLTGTAFISGVAGALCVRFLPRSVLEMLIPVLLIAIAFYFALSRKVKDEDAHARMTALTFGFTAPVAVGFYDGIFGPGAGSFYMLAFVTLLGYGVVRATAHTKLLNLASNLGSLLLYAATGAVVWPLGLVMAAASFLGAQVGSRLAMRLGARLIRPLLVLVSAAMALRLLLDPANPWRRILSEGALKTVAALF</sequence>
<dbReference type="OrthoDB" id="554695at2"/>
<dbReference type="AlphaFoldDB" id="A0A0H1RH53"/>
<evidence type="ECO:0000256" key="2">
    <source>
        <dbReference type="ARBA" id="ARBA00009142"/>
    </source>
</evidence>
<organism evidence="9 10">
    <name type="scientific">Microvirga vignae</name>
    <dbReference type="NCBI Taxonomy" id="1225564"/>
    <lineage>
        <taxon>Bacteria</taxon>
        <taxon>Pseudomonadati</taxon>
        <taxon>Pseudomonadota</taxon>
        <taxon>Alphaproteobacteria</taxon>
        <taxon>Hyphomicrobiales</taxon>
        <taxon>Methylobacteriaceae</taxon>
        <taxon>Microvirga</taxon>
    </lineage>
</organism>
<evidence type="ECO:0000256" key="1">
    <source>
        <dbReference type="ARBA" id="ARBA00004651"/>
    </source>
</evidence>
<keyword evidence="4 8" id="KW-1003">Cell membrane</keyword>
<keyword evidence="6 8" id="KW-1133">Transmembrane helix</keyword>
<reference evidence="9 10" key="1">
    <citation type="submission" date="2015-05" db="EMBL/GenBank/DDBJ databases">
        <title>Draft genome sequence of Microvirga vignae strain BR3299, a novel nitrogen fixing bacteria isolated from Brazil semi-aired region.</title>
        <authorList>
            <person name="Zilli J.E."/>
            <person name="Passos S.R."/>
            <person name="Leite J."/>
            <person name="Baldani J.I."/>
            <person name="Xavier G.R."/>
            <person name="Rumjaneck N.G."/>
            <person name="Simoes-Araujo J.L."/>
        </authorList>
    </citation>
    <scope>NUCLEOTIDE SEQUENCE [LARGE SCALE GENOMIC DNA]</scope>
    <source>
        <strain evidence="9 10">BR3299</strain>
    </source>
</reference>
<keyword evidence="3" id="KW-0813">Transport</keyword>
<feature type="transmembrane region" description="Helical" evidence="8">
    <location>
        <begin position="224"/>
        <end position="242"/>
    </location>
</feature>
<comment type="similarity">
    <text evidence="2 8">Belongs to the 4-toluene sulfonate uptake permease (TSUP) (TC 2.A.102) family.</text>
</comment>
<evidence type="ECO:0000256" key="5">
    <source>
        <dbReference type="ARBA" id="ARBA00022692"/>
    </source>
</evidence>
<evidence type="ECO:0000256" key="4">
    <source>
        <dbReference type="ARBA" id="ARBA00022475"/>
    </source>
</evidence>
<evidence type="ECO:0000313" key="10">
    <source>
        <dbReference type="Proteomes" id="UP000035489"/>
    </source>
</evidence>
<evidence type="ECO:0000256" key="6">
    <source>
        <dbReference type="ARBA" id="ARBA00022989"/>
    </source>
</evidence>
<keyword evidence="10" id="KW-1185">Reference proteome</keyword>
<dbReference type="InterPro" id="IPR052017">
    <property type="entry name" value="TSUP"/>
</dbReference>
<keyword evidence="7 8" id="KW-0472">Membrane</keyword>
<evidence type="ECO:0000256" key="8">
    <source>
        <dbReference type="RuleBase" id="RU363041"/>
    </source>
</evidence>
<dbReference type="GO" id="GO:0005886">
    <property type="term" value="C:plasma membrane"/>
    <property type="evidence" value="ECO:0007669"/>
    <property type="project" value="UniProtKB-SubCell"/>
</dbReference>
<proteinExistence type="inferred from homology"/>
<feature type="transmembrane region" description="Helical" evidence="8">
    <location>
        <begin position="98"/>
        <end position="114"/>
    </location>
</feature>
<feature type="transmembrane region" description="Helical" evidence="8">
    <location>
        <begin position="182"/>
        <end position="204"/>
    </location>
</feature>
<feature type="transmembrane region" description="Helical" evidence="8">
    <location>
        <begin position="151"/>
        <end position="170"/>
    </location>
</feature>
<feature type="transmembrane region" description="Helical" evidence="8">
    <location>
        <begin position="71"/>
        <end position="92"/>
    </location>
</feature>
<comment type="subcellular location">
    <subcellularLocation>
        <location evidence="1 8">Cell membrane</location>
        <topology evidence="1 8">Multi-pass membrane protein</topology>
    </subcellularLocation>
</comment>
<evidence type="ECO:0000256" key="7">
    <source>
        <dbReference type="ARBA" id="ARBA00023136"/>
    </source>
</evidence>
<evidence type="ECO:0000256" key="3">
    <source>
        <dbReference type="ARBA" id="ARBA00022448"/>
    </source>
</evidence>
<dbReference type="EMBL" id="LCYG01000016">
    <property type="protein sequence ID" value="KLK94171.1"/>
    <property type="molecule type" value="Genomic_DNA"/>
</dbReference>
<gene>
    <name evidence="9" type="ORF">AA309_06320</name>
</gene>
<comment type="caution">
    <text evidence="9">The sequence shown here is derived from an EMBL/GenBank/DDBJ whole genome shotgun (WGS) entry which is preliminary data.</text>
</comment>
<dbReference type="Pfam" id="PF01925">
    <property type="entry name" value="TauE"/>
    <property type="match status" value="1"/>
</dbReference>
<keyword evidence="5 8" id="KW-0812">Transmembrane</keyword>
<dbReference type="PANTHER" id="PTHR30269">
    <property type="entry name" value="TRANSMEMBRANE PROTEIN YFCA"/>
    <property type="match status" value="1"/>
</dbReference>
<feature type="transmembrane region" description="Helical" evidence="8">
    <location>
        <begin position="126"/>
        <end position="145"/>
    </location>
</feature>
<dbReference type="Proteomes" id="UP000035489">
    <property type="component" value="Unassembled WGS sequence"/>
</dbReference>
<dbReference type="STRING" id="1225564.AA309_06320"/>
<dbReference type="PANTHER" id="PTHR30269:SF0">
    <property type="entry name" value="MEMBRANE TRANSPORTER PROTEIN YFCA-RELATED"/>
    <property type="match status" value="1"/>
</dbReference>
<evidence type="ECO:0000313" key="9">
    <source>
        <dbReference type="EMBL" id="KLK94171.1"/>
    </source>
</evidence>
<dbReference type="InterPro" id="IPR002781">
    <property type="entry name" value="TM_pro_TauE-like"/>
</dbReference>
<accession>A0A0H1RH53</accession>
<protein>
    <recommendedName>
        <fullName evidence="8">Probable membrane transporter protein</fullName>
    </recommendedName>
</protein>
<name>A0A0H1RH53_9HYPH</name>
<dbReference type="PATRIC" id="fig|1225564.3.peg.1738"/>